<keyword evidence="3" id="KW-1185">Reference proteome</keyword>
<proteinExistence type="predicted"/>
<dbReference type="PANTHER" id="PTHR31912:SF34">
    <property type="entry name" value="NOTOCHORD-RELATED PROTEIN"/>
    <property type="match status" value="1"/>
</dbReference>
<dbReference type="OrthoDB" id="2506088at2759"/>
<dbReference type="PANTHER" id="PTHR31912">
    <property type="entry name" value="IP13529P"/>
    <property type="match status" value="1"/>
</dbReference>
<dbReference type="Proteomes" id="UP000008063">
    <property type="component" value="Unassembled WGS sequence"/>
</dbReference>
<keyword evidence="1" id="KW-0732">Signal</keyword>
<dbReference type="InParanoid" id="F8QE79"/>
<evidence type="ECO:0000256" key="1">
    <source>
        <dbReference type="SAM" id="SignalP"/>
    </source>
</evidence>
<evidence type="ECO:0000313" key="2">
    <source>
        <dbReference type="EMBL" id="EGN93454.1"/>
    </source>
</evidence>
<name>F8QE79_SERL3</name>
<evidence type="ECO:0000313" key="3">
    <source>
        <dbReference type="Proteomes" id="UP000008063"/>
    </source>
</evidence>
<feature type="signal peptide" evidence="1">
    <location>
        <begin position="1"/>
        <end position="17"/>
    </location>
</feature>
<organism evidence="3">
    <name type="scientific">Serpula lacrymans var. lacrymans (strain S7.3)</name>
    <name type="common">Dry rot fungus</name>
    <dbReference type="NCBI Taxonomy" id="936435"/>
    <lineage>
        <taxon>Eukaryota</taxon>
        <taxon>Fungi</taxon>
        <taxon>Dikarya</taxon>
        <taxon>Basidiomycota</taxon>
        <taxon>Agaricomycotina</taxon>
        <taxon>Agaricomycetes</taxon>
        <taxon>Agaricomycetidae</taxon>
        <taxon>Boletales</taxon>
        <taxon>Coniophorineae</taxon>
        <taxon>Serpulaceae</taxon>
        <taxon>Serpula</taxon>
    </lineage>
</organism>
<protein>
    <recommendedName>
        <fullName evidence="4">SNF2 N-terminal domain-containing protein</fullName>
    </recommendedName>
</protein>
<dbReference type="OMA" id="KECSHAG"/>
<reference evidence="3" key="1">
    <citation type="journal article" date="2011" name="Science">
        <title>The plant cell wall-decomposing machinery underlies the functional diversity of forest fungi.</title>
        <authorList>
            <person name="Eastwood D.C."/>
            <person name="Floudas D."/>
            <person name="Binder M."/>
            <person name="Majcherczyk A."/>
            <person name="Schneider P."/>
            <person name="Aerts A."/>
            <person name="Asiegbu F.O."/>
            <person name="Baker S.E."/>
            <person name="Barry K."/>
            <person name="Bendiksby M."/>
            <person name="Blumentritt M."/>
            <person name="Coutinho P.M."/>
            <person name="Cullen D."/>
            <person name="de Vries R.P."/>
            <person name="Gathman A."/>
            <person name="Goodell B."/>
            <person name="Henrissat B."/>
            <person name="Ihrmark K."/>
            <person name="Kauserud H."/>
            <person name="Kohler A."/>
            <person name="LaButti K."/>
            <person name="Lapidus A."/>
            <person name="Lavin J.L."/>
            <person name="Lee Y.-H."/>
            <person name="Lindquist E."/>
            <person name="Lilly W."/>
            <person name="Lucas S."/>
            <person name="Morin E."/>
            <person name="Murat C."/>
            <person name="Oguiza J.A."/>
            <person name="Park J."/>
            <person name="Pisabarro A.G."/>
            <person name="Riley R."/>
            <person name="Rosling A."/>
            <person name="Salamov A."/>
            <person name="Schmidt O."/>
            <person name="Schmutz J."/>
            <person name="Skrede I."/>
            <person name="Stenlid J."/>
            <person name="Wiebenga A."/>
            <person name="Xie X."/>
            <person name="Kuees U."/>
            <person name="Hibbett D.S."/>
            <person name="Hoffmeister D."/>
            <person name="Hoegberg N."/>
            <person name="Martin F."/>
            <person name="Grigoriev I.V."/>
            <person name="Watkinson S.C."/>
        </authorList>
    </citation>
    <scope>NUCLEOTIDE SEQUENCE [LARGE SCALE GENOMIC DNA]</scope>
    <source>
        <strain evidence="3">strain S7.3</strain>
    </source>
</reference>
<accession>F8QE79</accession>
<feature type="chain" id="PRO_5005347624" description="SNF2 N-terminal domain-containing protein" evidence="1">
    <location>
        <begin position="18"/>
        <end position="366"/>
    </location>
</feature>
<gene>
    <name evidence="2" type="ORF">SERLA73DRAFT_64084</name>
</gene>
<dbReference type="HOGENOM" id="CLU_004591_0_1_1"/>
<dbReference type="EMBL" id="GL945492">
    <property type="protein sequence ID" value="EGN93454.1"/>
    <property type="molecule type" value="Genomic_DNA"/>
</dbReference>
<sequence length="366" mass="41070">MPHPLRAKSGGRLILTVPLIVFMDDVSENISKQWNKHHVVYMLNTSIPRNMIEKEFCIHFVVSSPHAAPMELMKGVTDSICKAEKTGIITWDCQYEEEIMLIPYELFVAGDNPMHAKECSHAGLKTNHFCRRCKVGETQVEKKSDKGYQKLFQSGSPRLPQETIEEGLRQDSLSLESGGTDKVKKAATSTGIRDAASVSVVQHLLELGKQLRKHVPGKAALPEADVCKLTLNPLLGMPGMDIHQDTPTKILHTVLLGVAKYFWGQTVWLLDEAHLLTTFQRCLESINKDGLNYPTLGAEYICRFKGSLIGKHFKSLAQVMPYLIYNLVSSDVLDGWTVLGDLIVLLWHTRIDNTNEYLVRISMTKS</sequence>
<dbReference type="STRING" id="936435.F8QE79"/>
<evidence type="ECO:0008006" key="4">
    <source>
        <dbReference type="Google" id="ProtNLM"/>
    </source>
</evidence>
<dbReference type="AlphaFoldDB" id="F8QE79"/>